<protein>
    <submittedName>
        <fullName evidence="1">Uncharacterized protein</fullName>
    </submittedName>
</protein>
<organism evidence="1 2">
    <name type="scientific">Hyalomma asiaticum</name>
    <name type="common">Tick</name>
    <dbReference type="NCBI Taxonomy" id="266040"/>
    <lineage>
        <taxon>Eukaryota</taxon>
        <taxon>Metazoa</taxon>
        <taxon>Ecdysozoa</taxon>
        <taxon>Arthropoda</taxon>
        <taxon>Chelicerata</taxon>
        <taxon>Arachnida</taxon>
        <taxon>Acari</taxon>
        <taxon>Parasitiformes</taxon>
        <taxon>Ixodida</taxon>
        <taxon>Ixodoidea</taxon>
        <taxon>Ixodidae</taxon>
        <taxon>Hyalomminae</taxon>
        <taxon>Hyalomma</taxon>
    </lineage>
</organism>
<evidence type="ECO:0000313" key="1">
    <source>
        <dbReference type="EMBL" id="KAH6922390.1"/>
    </source>
</evidence>
<dbReference type="Proteomes" id="UP000821845">
    <property type="component" value="Chromosome 9"/>
</dbReference>
<gene>
    <name evidence="1" type="ORF">HPB50_013439</name>
</gene>
<proteinExistence type="predicted"/>
<evidence type="ECO:0000313" key="2">
    <source>
        <dbReference type="Proteomes" id="UP000821845"/>
    </source>
</evidence>
<accession>A0ACB7RJ24</accession>
<keyword evidence="2" id="KW-1185">Reference proteome</keyword>
<comment type="caution">
    <text evidence="1">The sequence shown here is derived from an EMBL/GenBank/DDBJ whole genome shotgun (WGS) entry which is preliminary data.</text>
</comment>
<name>A0ACB7RJ24_HYAAI</name>
<dbReference type="EMBL" id="CM023489">
    <property type="protein sequence ID" value="KAH6922390.1"/>
    <property type="molecule type" value="Genomic_DNA"/>
</dbReference>
<sequence>MSDEDARDYDKVKLQLMRRYSLSTEALRMKFRNTRRGQGESFSEFAYRSMSLLEEWVKSANVYEDKQRLIEMFALEKFYASIPDQMRLWIQDKPNAETLQAAASLADEYRSRRMGSSEEQQKKP</sequence>
<reference evidence="1" key="1">
    <citation type="submission" date="2020-05" db="EMBL/GenBank/DDBJ databases">
        <title>Large-scale comparative analyses of tick genomes elucidate their genetic diversity and vector capacities.</title>
        <authorList>
            <person name="Jia N."/>
            <person name="Wang J."/>
            <person name="Shi W."/>
            <person name="Du L."/>
            <person name="Sun Y."/>
            <person name="Zhan W."/>
            <person name="Jiang J."/>
            <person name="Wang Q."/>
            <person name="Zhang B."/>
            <person name="Ji P."/>
            <person name="Sakyi L.B."/>
            <person name="Cui X."/>
            <person name="Yuan T."/>
            <person name="Jiang B."/>
            <person name="Yang W."/>
            <person name="Lam T.T.-Y."/>
            <person name="Chang Q."/>
            <person name="Ding S."/>
            <person name="Wang X."/>
            <person name="Zhu J."/>
            <person name="Ruan X."/>
            <person name="Zhao L."/>
            <person name="Wei J."/>
            <person name="Que T."/>
            <person name="Du C."/>
            <person name="Cheng J."/>
            <person name="Dai P."/>
            <person name="Han X."/>
            <person name="Huang E."/>
            <person name="Gao Y."/>
            <person name="Liu J."/>
            <person name="Shao H."/>
            <person name="Ye R."/>
            <person name="Li L."/>
            <person name="Wei W."/>
            <person name="Wang X."/>
            <person name="Wang C."/>
            <person name="Yang T."/>
            <person name="Huo Q."/>
            <person name="Li W."/>
            <person name="Guo W."/>
            <person name="Chen H."/>
            <person name="Zhou L."/>
            <person name="Ni X."/>
            <person name="Tian J."/>
            <person name="Zhou Y."/>
            <person name="Sheng Y."/>
            <person name="Liu T."/>
            <person name="Pan Y."/>
            <person name="Xia L."/>
            <person name="Li J."/>
            <person name="Zhao F."/>
            <person name="Cao W."/>
        </authorList>
    </citation>
    <scope>NUCLEOTIDE SEQUENCE</scope>
    <source>
        <strain evidence="1">Hyas-2018</strain>
    </source>
</reference>